<keyword evidence="3 10" id="KW-0808">Transferase</keyword>
<dbReference type="Pfam" id="PF13439">
    <property type="entry name" value="Glyco_transf_4"/>
    <property type="match status" value="1"/>
</dbReference>
<comment type="subcellular location">
    <subcellularLocation>
        <location evidence="10">Endoplasmic reticulum membrane</location>
        <topology evidence="10">Single-pass membrane protein</topology>
    </subcellularLocation>
</comment>
<evidence type="ECO:0000256" key="3">
    <source>
        <dbReference type="ARBA" id="ARBA00022679"/>
    </source>
</evidence>
<evidence type="ECO:0000256" key="4">
    <source>
        <dbReference type="ARBA" id="ARBA00022692"/>
    </source>
</evidence>
<keyword evidence="7" id="KW-0472">Membrane</keyword>
<dbReference type="EMBL" id="GDAI01000103">
    <property type="protein sequence ID" value="JAI17500.1"/>
    <property type="molecule type" value="mRNA"/>
</dbReference>
<dbReference type="EC" id="2.4.1.132" evidence="10"/>
<dbReference type="PANTHER" id="PTHR45918:SF1">
    <property type="entry name" value="ALPHA-1,3_1,6-MANNOSYLTRANSFERASE ALG2"/>
    <property type="match status" value="1"/>
</dbReference>
<dbReference type="InterPro" id="IPR001296">
    <property type="entry name" value="Glyco_trans_1"/>
</dbReference>
<keyword evidence="6" id="KW-1133">Transmembrane helix</keyword>
<accession>A0A0K8TU77</accession>
<evidence type="ECO:0000256" key="6">
    <source>
        <dbReference type="ARBA" id="ARBA00022989"/>
    </source>
</evidence>
<reference evidence="13" key="1">
    <citation type="journal article" date="2015" name="Insect Biochem. Mol. Biol.">
        <title>An insight into the sialome of the horse fly, Tabanus bromius.</title>
        <authorList>
            <person name="Ribeiro J.M."/>
            <person name="Kazimirova M."/>
            <person name="Takac P."/>
            <person name="Andersen J.F."/>
            <person name="Francischetti I.M."/>
        </authorList>
    </citation>
    <scope>NUCLEOTIDE SEQUENCE</scope>
</reference>
<organism evidence="13">
    <name type="scientific">Tabanus bromius</name>
    <name type="common">Band-eyed brown horse fly</name>
    <dbReference type="NCBI Taxonomy" id="304241"/>
    <lineage>
        <taxon>Eukaryota</taxon>
        <taxon>Metazoa</taxon>
        <taxon>Ecdysozoa</taxon>
        <taxon>Arthropoda</taxon>
        <taxon>Hexapoda</taxon>
        <taxon>Insecta</taxon>
        <taxon>Pterygota</taxon>
        <taxon>Neoptera</taxon>
        <taxon>Endopterygota</taxon>
        <taxon>Diptera</taxon>
        <taxon>Brachycera</taxon>
        <taxon>Tabanomorpha</taxon>
        <taxon>Tabanoidea</taxon>
        <taxon>Tabanidae</taxon>
        <taxon>Tabanus</taxon>
    </lineage>
</organism>
<dbReference type="GO" id="GO:0005789">
    <property type="term" value="C:endoplasmic reticulum membrane"/>
    <property type="evidence" value="ECO:0007669"/>
    <property type="project" value="UniProtKB-SubCell"/>
</dbReference>
<comment type="function">
    <text evidence="10">Mannosylates Man(2)GlcNAc(2)-dolichol diphosphate and Man(1)GlcNAc(2)-dolichol diphosphate to form Man(3)GlcNAc(2)-dolichol diphosphate.</text>
</comment>
<evidence type="ECO:0000259" key="11">
    <source>
        <dbReference type="Pfam" id="PF00534"/>
    </source>
</evidence>
<evidence type="ECO:0000256" key="5">
    <source>
        <dbReference type="ARBA" id="ARBA00022824"/>
    </source>
</evidence>
<dbReference type="UniPathway" id="UPA00378"/>
<comment type="pathway">
    <text evidence="1 10">Protein modification; protein glycosylation.</text>
</comment>
<dbReference type="Pfam" id="PF00534">
    <property type="entry name" value="Glycos_transf_1"/>
    <property type="match status" value="1"/>
</dbReference>
<evidence type="ECO:0000256" key="10">
    <source>
        <dbReference type="RuleBase" id="RU367136"/>
    </source>
</evidence>
<dbReference type="AlphaFoldDB" id="A0A0K8TU77"/>
<dbReference type="InterPro" id="IPR028098">
    <property type="entry name" value="Glyco_trans_4-like_N"/>
</dbReference>
<feature type="domain" description="Glycosyl transferase family 1" evidence="11">
    <location>
        <begin position="208"/>
        <end position="380"/>
    </location>
</feature>
<keyword evidence="2 10" id="KW-0328">Glycosyltransferase</keyword>
<name>A0A0K8TU77_TABBR</name>
<protein>
    <recommendedName>
        <fullName evidence="10">Alpha-1,3/1,6-mannosyltransferase ALG2</fullName>
        <ecNumber evidence="10">2.4.1.132</ecNumber>
        <ecNumber evidence="10">2.4.1.257</ecNumber>
    </recommendedName>
    <alternativeName>
        <fullName evidence="10">GDP-Man:Man(1)GlcNAc(2)-PP-Dol alpha-1,3-mannosyltransferase</fullName>
    </alternativeName>
</protein>
<evidence type="ECO:0000256" key="1">
    <source>
        <dbReference type="ARBA" id="ARBA00004922"/>
    </source>
</evidence>
<dbReference type="CDD" id="cd03805">
    <property type="entry name" value="GT4_ALG2-like"/>
    <property type="match status" value="1"/>
</dbReference>
<evidence type="ECO:0000256" key="2">
    <source>
        <dbReference type="ARBA" id="ARBA00022676"/>
    </source>
</evidence>
<dbReference type="FunFam" id="3.40.50.2000:FF:000210">
    <property type="entry name" value="Alpha-1,3/1,6-mannosyltransferase ALG2"/>
    <property type="match status" value="1"/>
</dbReference>
<comment type="catalytic activity">
    <reaction evidence="8 10">
        <text>a beta-D-Man-(1-&gt;4)-beta-D-GlcNAc-(1-&gt;4)-alpha-D-GlcNAc-diphospho-di-trans,poly-cis-dolichol + GDP-alpha-D-mannose = an alpha-D-Man-(1-&gt;3)-beta-D-Man-(1-&gt;4)-beta-D-GlcNAc-(1-&gt;4)-alpha-D-GlcNAc-diphospho-di-trans,poly-cis-dolichol + GDP + H(+)</text>
        <dbReference type="Rhea" id="RHEA:29515"/>
        <dbReference type="Rhea" id="RHEA-COMP:19511"/>
        <dbReference type="Rhea" id="RHEA-COMP:19513"/>
        <dbReference type="ChEBI" id="CHEBI:15378"/>
        <dbReference type="ChEBI" id="CHEBI:57527"/>
        <dbReference type="ChEBI" id="CHEBI:58189"/>
        <dbReference type="ChEBI" id="CHEBI:58472"/>
        <dbReference type="ChEBI" id="CHEBI:132510"/>
        <dbReference type="EC" id="2.4.1.132"/>
    </reaction>
    <physiologicalReaction direction="left-to-right" evidence="8 10">
        <dbReference type="Rhea" id="RHEA:29516"/>
    </physiologicalReaction>
</comment>
<dbReference type="FunFam" id="3.40.50.2000:FF:000085">
    <property type="entry name" value="alpha-1,3/1,6-mannosyltransferase ALG2"/>
    <property type="match status" value="1"/>
</dbReference>
<evidence type="ECO:0000256" key="9">
    <source>
        <dbReference type="ARBA" id="ARBA00045104"/>
    </source>
</evidence>
<keyword evidence="5" id="KW-0256">Endoplasmic reticulum</keyword>
<dbReference type="GO" id="GO:0102704">
    <property type="term" value="F:GDP-Man:Man(2)GlcNAc(2)-PP-Dol alpha-1,6-mannosyltransferase activity"/>
    <property type="evidence" value="ECO:0007669"/>
    <property type="project" value="UniProtKB-UniRule"/>
</dbReference>
<evidence type="ECO:0000313" key="13">
    <source>
        <dbReference type="EMBL" id="JAI17500.1"/>
    </source>
</evidence>
<evidence type="ECO:0000259" key="12">
    <source>
        <dbReference type="Pfam" id="PF13439"/>
    </source>
</evidence>
<keyword evidence="4" id="KW-0812">Transmembrane</keyword>
<dbReference type="GO" id="GO:0004378">
    <property type="term" value="F:GDP-Man:Man(1)GlcNAc(2)-PP-Dol alpha-1,3-mannosyltransferase activity"/>
    <property type="evidence" value="ECO:0007669"/>
    <property type="project" value="UniProtKB-UniRule"/>
</dbReference>
<proteinExistence type="evidence at transcript level"/>
<evidence type="ECO:0000256" key="8">
    <source>
        <dbReference type="ARBA" id="ARBA00045103"/>
    </source>
</evidence>
<dbReference type="InterPro" id="IPR027054">
    <property type="entry name" value="ALG2"/>
</dbReference>
<feature type="domain" description="Glycosyltransferase subfamily 4-like N-terminal" evidence="12">
    <location>
        <begin position="13"/>
        <end position="178"/>
    </location>
</feature>
<sequence>MVRILFIHPDLGIGGAERLVVDAALALKNSGNSVSFLTNHHDRDHCFEETRDGTLRVQTVGDWLPRSIFGRCYAFCAYLRMVYAAFYTTLYISRQEQIDIIFCDQISLGIPILKLAKNNPKIIFYCHFPDQLLSKKSSWIKSVYRMPLDYLEELTTGQADKVLVNSKFTLRIFRETFKRLDLTPNVLYPSLNTKFFDETQVADDELSLLLPKEPFVFLSINRYERKKQLSIAIEAFSKLETLLNRSEWERCHLILAGGYDFRVVENIEYYQELELLACKLKILNKVTLLRSPSDRQKIFLLRKCDCLVYTPENEHFGIVPLEGMYMEKPVIASNSGGPTETIIHDSTGFLCENEEDFTKAMLKLVKDSSLAERMGKKGRKLVQQRFSFEGFADKLEFIISETLKSDKKRN</sequence>
<dbReference type="Gene3D" id="3.40.50.2000">
    <property type="entry name" value="Glycogen Phosphorylase B"/>
    <property type="match status" value="2"/>
</dbReference>
<comment type="similarity">
    <text evidence="10">Belongs to the glycosyltransferase group 1 family.</text>
</comment>
<dbReference type="SUPFAM" id="SSF53756">
    <property type="entry name" value="UDP-Glycosyltransferase/glycogen phosphorylase"/>
    <property type="match status" value="1"/>
</dbReference>
<comment type="catalytic activity">
    <reaction evidence="9 10">
        <text>an alpha-D-Man-(1-&gt;3)-beta-D-Man-(1-&gt;4)-beta-D-GlcNAc-(1-&gt;4)-alpha-D-GlcNAc-diphospho-di-trans,poly-cis-dolichol + GDP-alpha-D-mannose = an alpha-D-Man-(1-&gt;3)-[alpha-D-Man-(1-&gt;6)]-beta-D-Man-(1-&gt;4)-beta-D-GlcNAc-(1-&gt;4)-alpha-D-GlcNAc-diphospho-di-trans,poly-cis-dolichol + GDP + H(+)</text>
        <dbReference type="Rhea" id="RHEA:29519"/>
        <dbReference type="Rhea" id="RHEA-COMP:19513"/>
        <dbReference type="Rhea" id="RHEA-COMP:19515"/>
        <dbReference type="ChEBI" id="CHEBI:15378"/>
        <dbReference type="ChEBI" id="CHEBI:57527"/>
        <dbReference type="ChEBI" id="CHEBI:58189"/>
        <dbReference type="ChEBI" id="CHEBI:132510"/>
        <dbReference type="ChEBI" id="CHEBI:132511"/>
        <dbReference type="EC" id="2.4.1.257"/>
    </reaction>
    <physiologicalReaction direction="left-to-right" evidence="9 10">
        <dbReference type="Rhea" id="RHEA:29520"/>
    </physiologicalReaction>
</comment>
<dbReference type="PANTHER" id="PTHR45918">
    <property type="entry name" value="ALPHA-1,3/1,6-MANNOSYLTRANSFERASE ALG2"/>
    <property type="match status" value="1"/>
</dbReference>
<dbReference type="EC" id="2.4.1.257" evidence="10"/>
<evidence type="ECO:0000256" key="7">
    <source>
        <dbReference type="ARBA" id="ARBA00023136"/>
    </source>
</evidence>